<accession>A0ABP6GPE1</accession>
<protein>
    <submittedName>
        <fullName evidence="1">Uncharacterized protein</fullName>
    </submittedName>
</protein>
<evidence type="ECO:0000313" key="2">
    <source>
        <dbReference type="Proteomes" id="UP001501842"/>
    </source>
</evidence>
<name>A0ABP6GPE1_9ACTN</name>
<dbReference type="RefSeq" id="WP_344451374.1">
    <property type="nucleotide sequence ID" value="NZ_BAAATZ010000012.1"/>
</dbReference>
<dbReference type="EMBL" id="BAAATZ010000012">
    <property type="protein sequence ID" value="GAA2727595.1"/>
    <property type="molecule type" value="Genomic_DNA"/>
</dbReference>
<comment type="caution">
    <text evidence="1">The sequence shown here is derived from an EMBL/GenBank/DDBJ whole genome shotgun (WGS) entry which is preliminary data.</text>
</comment>
<reference evidence="2" key="1">
    <citation type="journal article" date="2019" name="Int. J. Syst. Evol. Microbiol.">
        <title>The Global Catalogue of Microorganisms (GCM) 10K type strain sequencing project: providing services to taxonomists for standard genome sequencing and annotation.</title>
        <authorList>
            <consortium name="The Broad Institute Genomics Platform"/>
            <consortium name="The Broad Institute Genome Sequencing Center for Infectious Disease"/>
            <person name="Wu L."/>
            <person name="Ma J."/>
        </authorList>
    </citation>
    <scope>NUCLEOTIDE SEQUENCE [LARGE SCALE GENOMIC DNA]</scope>
    <source>
        <strain evidence="2">JCM 8201</strain>
    </source>
</reference>
<evidence type="ECO:0000313" key="1">
    <source>
        <dbReference type="EMBL" id="GAA2727595.1"/>
    </source>
</evidence>
<gene>
    <name evidence="1" type="ORF">GCM10010439_33920</name>
</gene>
<keyword evidence="2" id="KW-1185">Reference proteome</keyword>
<organism evidence="1 2">
    <name type="scientific">Actinocorallia aurantiaca</name>
    <dbReference type="NCBI Taxonomy" id="46204"/>
    <lineage>
        <taxon>Bacteria</taxon>
        <taxon>Bacillati</taxon>
        <taxon>Actinomycetota</taxon>
        <taxon>Actinomycetes</taxon>
        <taxon>Streptosporangiales</taxon>
        <taxon>Thermomonosporaceae</taxon>
        <taxon>Actinocorallia</taxon>
    </lineage>
</organism>
<sequence length="127" mass="14167">MRLFSRIGRGLSGLLGGVDAETMRFGLPARAEVLRVVPQNTTVRIHDGVVERVCEFLVVVALDDMEPYEARVRQRAPEIYLHGPWPGDLDVIAARVHPRDPQRVALDFDAPLPRMRAACDDLRLTAA</sequence>
<dbReference type="Proteomes" id="UP001501842">
    <property type="component" value="Unassembled WGS sequence"/>
</dbReference>
<proteinExistence type="predicted"/>